<sequence>MSFRLQLGEVSVAASEVPRIAAQAPYPGYGWRRFVAPVSVSATGERLSAFTAAKIKAIASPIWGI</sequence>
<evidence type="ECO:0000313" key="2">
    <source>
        <dbReference type="Proteomes" id="UP001060507"/>
    </source>
</evidence>
<name>A0A9P3P770_KLEVA</name>
<dbReference type="Proteomes" id="UP001060507">
    <property type="component" value="Unassembled WGS sequence"/>
</dbReference>
<proteinExistence type="predicted"/>
<accession>A0A9P3P770</accession>
<comment type="caution">
    <text evidence="1">The sequence shown here is derived from an EMBL/GenBank/DDBJ whole genome shotgun (WGS) entry which is preliminary data.</text>
</comment>
<reference evidence="1" key="1">
    <citation type="journal article" date="2022" name="J. Appl. Microbiol.">
        <title>PCR-based ORF typing of Klebsiella pneumoniae for rapid identification of global clones and transmission events.</title>
        <authorList>
            <person name="Nonogaki R."/>
            <person name="Iijima A."/>
            <person name="Kawamura K."/>
            <person name="Kayama S."/>
            <person name="Sugai M."/>
            <person name="Yagi T."/>
            <person name="Arakawa Y."/>
            <person name="Doi Y."/>
            <person name="Suzuki M."/>
        </authorList>
    </citation>
    <scope>NUCLEOTIDE SEQUENCE</scope>
    <source>
        <strain evidence="1">NUKP-37</strain>
    </source>
</reference>
<organism evidence="1 2">
    <name type="scientific">Klebsiella variicola</name>
    <dbReference type="NCBI Taxonomy" id="244366"/>
    <lineage>
        <taxon>Bacteria</taxon>
        <taxon>Pseudomonadati</taxon>
        <taxon>Pseudomonadota</taxon>
        <taxon>Gammaproteobacteria</taxon>
        <taxon>Enterobacterales</taxon>
        <taxon>Enterobacteriaceae</taxon>
        <taxon>Klebsiella/Raoultella group</taxon>
        <taxon>Klebsiella</taxon>
        <taxon>Klebsiella pneumoniae complex</taxon>
    </lineage>
</organism>
<dbReference type="EMBL" id="BQTA01000006">
    <property type="protein sequence ID" value="GKJ93278.1"/>
    <property type="molecule type" value="Genomic_DNA"/>
</dbReference>
<protein>
    <submittedName>
        <fullName evidence="1">Uncharacterized protein</fullName>
    </submittedName>
</protein>
<dbReference type="AlphaFoldDB" id="A0A9P3P770"/>
<evidence type="ECO:0000313" key="1">
    <source>
        <dbReference type="EMBL" id="GKJ93278.1"/>
    </source>
</evidence>
<gene>
    <name evidence="1" type="ORF">NUKP37_24350</name>
</gene>